<organism evidence="1">
    <name type="scientific">marine sediment metagenome</name>
    <dbReference type="NCBI Taxonomy" id="412755"/>
    <lineage>
        <taxon>unclassified sequences</taxon>
        <taxon>metagenomes</taxon>
        <taxon>ecological metagenomes</taxon>
    </lineage>
</organism>
<reference evidence="1" key="1">
    <citation type="journal article" date="2015" name="Nature">
        <title>Complex archaea that bridge the gap between prokaryotes and eukaryotes.</title>
        <authorList>
            <person name="Spang A."/>
            <person name="Saw J.H."/>
            <person name="Jorgensen S.L."/>
            <person name="Zaremba-Niedzwiedzka K."/>
            <person name="Martijn J."/>
            <person name="Lind A.E."/>
            <person name="van Eijk R."/>
            <person name="Schleper C."/>
            <person name="Guy L."/>
            <person name="Ettema T.J."/>
        </authorList>
    </citation>
    <scope>NUCLEOTIDE SEQUENCE</scope>
</reference>
<protein>
    <submittedName>
        <fullName evidence="1">Uncharacterized protein</fullName>
    </submittedName>
</protein>
<accession>A0A0F9M4A4</accession>
<name>A0A0F9M4A4_9ZZZZ</name>
<gene>
    <name evidence="1" type="ORF">LCGC14_1200970</name>
</gene>
<feature type="non-terminal residue" evidence="1">
    <location>
        <position position="31"/>
    </location>
</feature>
<sequence length="31" mass="3189">MEAAAINSMNLICGDALEELKKLVAPCVLAG</sequence>
<dbReference type="EMBL" id="LAZR01006170">
    <property type="protein sequence ID" value="KKM94191.1"/>
    <property type="molecule type" value="Genomic_DNA"/>
</dbReference>
<dbReference type="AlphaFoldDB" id="A0A0F9M4A4"/>
<evidence type="ECO:0000313" key="1">
    <source>
        <dbReference type="EMBL" id="KKM94191.1"/>
    </source>
</evidence>
<comment type="caution">
    <text evidence="1">The sequence shown here is derived from an EMBL/GenBank/DDBJ whole genome shotgun (WGS) entry which is preliminary data.</text>
</comment>
<proteinExistence type="predicted"/>